<keyword evidence="2" id="KW-1185">Reference proteome</keyword>
<dbReference type="PROSITE" id="PS51257">
    <property type="entry name" value="PROKAR_LIPOPROTEIN"/>
    <property type="match status" value="1"/>
</dbReference>
<dbReference type="EMBL" id="SRPE01000016">
    <property type="protein sequence ID" value="TGN21947.1"/>
    <property type="molecule type" value="Genomic_DNA"/>
</dbReference>
<evidence type="ECO:0000313" key="2">
    <source>
        <dbReference type="Proteomes" id="UP000297998"/>
    </source>
</evidence>
<accession>A0A4Z1B4E4</accession>
<dbReference type="Proteomes" id="UP000297998">
    <property type="component" value="Unassembled WGS sequence"/>
</dbReference>
<dbReference type="RefSeq" id="WP_135836935.1">
    <property type="nucleotide sequence ID" value="NZ_CAUQWU010000023.1"/>
</dbReference>
<dbReference type="AlphaFoldDB" id="A0A4Z1B4E4"/>
<comment type="caution">
    <text evidence="1">The sequence shown here is derived from an EMBL/GenBank/DDBJ whole genome shotgun (WGS) entry which is preliminary data.</text>
</comment>
<reference evidence="1 2" key="1">
    <citation type="submission" date="2019-03" db="EMBL/GenBank/DDBJ databases">
        <title>Empedobacter tilapiae sp. nov., isolated from an intestine of Nile tilapia Oreochromis niloticus.</title>
        <authorList>
            <person name="Kim Y.-O."/>
            <person name="Yoon J.-H."/>
        </authorList>
    </citation>
    <scope>NUCLEOTIDE SEQUENCE [LARGE SCALE GENOMIC DNA]</scope>
    <source>
        <strain evidence="1 2">MRS2</strain>
    </source>
</reference>
<evidence type="ECO:0000313" key="1">
    <source>
        <dbReference type="EMBL" id="TGN21947.1"/>
    </source>
</evidence>
<gene>
    <name evidence="1" type="ORF">E4J94_16790</name>
</gene>
<sequence length="169" mass="19673">MKSKLLIGILICFLLSCNKFESKQKRIFNSENFNNYEIEFSNLDYNFNLNSGVIESDYFEIKDSIVLTKNEKNKIAKLFFENYMDTIKSETYVMNKEGLSIMPDTGINSIKINNISIVIGGLSDSLHVDEKGKNILRFREKIFEVLKQNNNFNKTINEIESKPDDRLFL</sequence>
<proteinExistence type="predicted"/>
<name>A0A4Z1B4E4_9FLAO</name>
<organism evidence="1 2">
    <name type="scientific">Empedobacter tilapiae</name>
    <dbReference type="NCBI Taxonomy" id="2491114"/>
    <lineage>
        <taxon>Bacteria</taxon>
        <taxon>Pseudomonadati</taxon>
        <taxon>Bacteroidota</taxon>
        <taxon>Flavobacteriia</taxon>
        <taxon>Flavobacteriales</taxon>
        <taxon>Weeksellaceae</taxon>
        <taxon>Empedobacter</taxon>
    </lineage>
</organism>
<dbReference type="OrthoDB" id="1443619at2"/>
<protein>
    <submittedName>
        <fullName evidence="1">Uncharacterized protein</fullName>
    </submittedName>
</protein>